<dbReference type="Proteomes" id="UP001367508">
    <property type="component" value="Unassembled WGS sequence"/>
</dbReference>
<protein>
    <submittedName>
        <fullName evidence="1">Uncharacterized protein</fullName>
    </submittedName>
</protein>
<accession>A0AAN9PW56</accession>
<name>A0AAN9PW56_CANGL</name>
<dbReference type="EMBL" id="JAYMYQ010000008">
    <property type="protein sequence ID" value="KAK7314660.1"/>
    <property type="molecule type" value="Genomic_DNA"/>
</dbReference>
<sequence length="97" mass="10929">MKWEMNVGVLLSLILAHLSITLLVISPSRISPSLHQSTMISPRDGKMIRQRILAHSCLILRQSPEFGFRPNDPSNFGGHKHLCCLYTLYIDLEVQSG</sequence>
<evidence type="ECO:0000313" key="1">
    <source>
        <dbReference type="EMBL" id="KAK7314660.1"/>
    </source>
</evidence>
<dbReference type="AlphaFoldDB" id="A0AAN9PW56"/>
<evidence type="ECO:0000313" key="2">
    <source>
        <dbReference type="Proteomes" id="UP001367508"/>
    </source>
</evidence>
<reference evidence="1 2" key="1">
    <citation type="submission" date="2024-01" db="EMBL/GenBank/DDBJ databases">
        <title>The genomes of 5 underutilized Papilionoideae crops provide insights into root nodulation and disease resistanc.</title>
        <authorList>
            <person name="Jiang F."/>
        </authorList>
    </citation>
    <scope>NUCLEOTIDE SEQUENCE [LARGE SCALE GENOMIC DNA]</scope>
    <source>
        <strain evidence="1">LVBAO_FW01</strain>
        <tissue evidence="1">Leaves</tissue>
    </source>
</reference>
<gene>
    <name evidence="1" type="ORF">VNO77_33187</name>
</gene>
<keyword evidence="2" id="KW-1185">Reference proteome</keyword>
<organism evidence="1 2">
    <name type="scientific">Canavalia gladiata</name>
    <name type="common">Sword bean</name>
    <name type="synonym">Dolichos gladiatus</name>
    <dbReference type="NCBI Taxonomy" id="3824"/>
    <lineage>
        <taxon>Eukaryota</taxon>
        <taxon>Viridiplantae</taxon>
        <taxon>Streptophyta</taxon>
        <taxon>Embryophyta</taxon>
        <taxon>Tracheophyta</taxon>
        <taxon>Spermatophyta</taxon>
        <taxon>Magnoliopsida</taxon>
        <taxon>eudicotyledons</taxon>
        <taxon>Gunneridae</taxon>
        <taxon>Pentapetalae</taxon>
        <taxon>rosids</taxon>
        <taxon>fabids</taxon>
        <taxon>Fabales</taxon>
        <taxon>Fabaceae</taxon>
        <taxon>Papilionoideae</taxon>
        <taxon>50 kb inversion clade</taxon>
        <taxon>NPAAA clade</taxon>
        <taxon>indigoferoid/millettioid clade</taxon>
        <taxon>Phaseoleae</taxon>
        <taxon>Canavalia</taxon>
    </lineage>
</organism>
<proteinExistence type="predicted"/>
<comment type="caution">
    <text evidence="1">The sequence shown here is derived from an EMBL/GenBank/DDBJ whole genome shotgun (WGS) entry which is preliminary data.</text>
</comment>